<accession>A0A975AVZ4</accession>
<dbReference type="GO" id="GO:0071555">
    <property type="term" value="P:cell wall organization"/>
    <property type="evidence" value="ECO:0007669"/>
    <property type="project" value="UniProtKB-KW"/>
</dbReference>
<evidence type="ECO:0000256" key="12">
    <source>
        <dbReference type="ARBA" id="ARBA00023316"/>
    </source>
</evidence>
<dbReference type="GO" id="GO:0051301">
    <property type="term" value="P:cell division"/>
    <property type="evidence" value="ECO:0007669"/>
    <property type="project" value="UniProtKB-KW"/>
</dbReference>
<dbReference type="InterPro" id="IPR013221">
    <property type="entry name" value="Mur_ligase_cen"/>
</dbReference>
<dbReference type="GO" id="GO:0005737">
    <property type="term" value="C:cytoplasm"/>
    <property type="evidence" value="ECO:0007669"/>
    <property type="project" value="UniProtKB-SubCell"/>
</dbReference>
<organism evidence="18 19">
    <name type="scientific">Aceticella autotrophica</name>
    <dbReference type="NCBI Taxonomy" id="2755338"/>
    <lineage>
        <taxon>Bacteria</taxon>
        <taxon>Bacillati</taxon>
        <taxon>Bacillota</taxon>
        <taxon>Clostridia</taxon>
        <taxon>Thermoanaerobacterales</taxon>
        <taxon>Thermoanaerobacteraceae</taxon>
        <taxon>Aceticella</taxon>
    </lineage>
</organism>
<keyword evidence="6 14" id="KW-0132">Cell division</keyword>
<dbReference type="EMBL" id="CP060096">
    <property type="protein sequence ID" value="QSZ27464.1"/>
    <property type="molecule type" value="Genomic_DNA"/>
</dbReference>
<evidence type="ECO:0000256" key="14">
    <source>
        <dbReference type="HAMAP-Rule" id="MF_00046"/>
    </source>
</evidence>
<dbReference type="PANTHER" id="PTHR43445">
    <property type="entry name" value="UDP-N-ACETYLMURAMATE--L-ALANINE LIGASE-RELATED"/>
    <property type="match status" value="1"/>
</dbReference>
<evidence type="ECO:0000256" key="3">
    <source>
        <dbReference type="ARBA" id="ARBA00012211"/>
    </source>
</evidence>
<dbReference type="KEGG" id="aaut:ACETAC_00585"/>
<evidence type="ECO:0000256" key="13">
    <source>
        <dbReference type="ARBA" id="ARBA00047833"/>
    </source>
</evidence>
<dbReference type="Gene3D" id="3.40.1190.10">
    <property type="entry name" value="Mur-like, catalytic domain"/>
    <property type="match status" value="1"/>
</dbReference>
<proteinExistence type="inferred from homology"/>
<dbReference type="SUPFAM" id="SSF51984">
    <property type="entry name" value="MurCD N-terminal domain"/>
    <property type="match status" value="1"/>
</dbReference>
<evidence type="ECO:0000259" key="16">
    <source>
        <dbReference type="Pfam" id="PF02875"/>
    </source>
</evidence>
<dbReference type="Pfam" id="PF01225">
    <property type="entry name" value="Mur_ligase"/>
    <property type="match status" value="1"/>
</dbReference>
<evidence type="ECO:0000256" key="9">
    <source>
        <dbReference type="ARBA" id="ARBA00022960"/>
    </source>
</evidence>
<dbReference type="GO" id="GO:0005524">
    <property type="term" value="F:ATP binding"/>
    <property type="evidence" value="ECO:0007669"/>
    <property type="project" value="UniProtKB-UniRule"/>
</dbReference>
<dbReference type="AlphaFoldDB" id="A0A975AVZ4"/>
<dbReference type="InterPro" id="IPR036565">
    <property type="entry name" value="Mur-like_cat_sf"/>
</dbReference>
<name>A0A975AVZ4_9THEO</name>
<dbReference type="GO" id="GO:0009252">
    <property type="term" value="P:peptidoglycan biosynthetic process"/>
    <property type="evidence" value="ECO:0007669"/>
    <property type="project" value="UniProtKB-UniRule"/>
</dbReference>
<dbReference type="HAMAP" id="MF_00046">
    <property type="entry name" value="MurC"/>
    <property type="match status" value="1"/>
</dbReference>
<dbReference type="SUPFAM" id="SSF53623">
    <property type="entry name" value="MurD-like peptide ligases, catalytic domain"/>
    <property type="match status" value="1"/>
</dbReference>
<comment type="pathway">
    <text evidence="2 14">Cell wall biogenesis; peptidoglycan biosynthesis.</text>
</comment>
<keyword evidence="12 14" id="KW-0961">Cell wall biogenesis/degradation</keyword>
<dbReference type="InterPro" id="IPR050061">
    <property type="entry name" value="MurCDEF_pg_biosynth"/>
</dbReference>
<keyword evidence="8 14" id="KW-0067">ATP-binding</keyword>
<dbReference type="RefSeq" id="WP_284680164.1">
    <property type="nucleotide sequence ID" value="NZ_CP060096.1"/>
</dbReference>
<dbReference type="NCBIfam" id="TIGR01082">
    <property type="entry name" value="murC"/>
    <property type="match status" value="1"/>
</dbReference>
<feature type="binding site" evidence="14">
    <location>
        <begin position="116"/>
        <end position="122"/>
    </location>
    <ligand>
        <name>ATP</name>
        <dbReference type="ChEBI" id="CHEBI:30616"/>
    </ligand>
</feature>
<keyword evidence="10 14" id="KW-0573">Peptidoglycan synthesis</keyword>
<comment type="function">
    <text evidence="14">Cell wall formation.</text>
</comment>
<feature type="domain" description="Mur ligase N-terminal catalytic" evidence="15">
    <location>
        <begin position="11"/>
        <end position="108"/>
    </location>
</feature>
<evidence type="ECO:0000256" key="4">
    <source>
        <dbReference type="ARBA" id="ARBA00022490"/>
    </source>
</evidence>
<dbReference type="Proteomes" id="UP000671913">
    <property type="component" value="Chromosome"/>
</dbReference>
<evidence type="ECO:0000256" key="6">
    <source>
        <dbReference type="ARBA" id="ARBA00022618"/>
    </source>
</evidence>
<evidence type="ECO:0000256" key="8">
    <source>
        <dbReference type="ARBA" id="ARBA00022840"/>
    </source>
</evidence>
<comment type="similarity">
    <text evidence="14">Belongs to the MurCDEF family.</text>
</comment>
<protein>
    <recommendedName>
        <fullName evidence="3 14">UDP-N-acetylmuramate--L-alanine ligase</fullName>
        <ecNumber evidence="3 14">6.3.2.8</ecNumber>
    </recommendedName>
    <alternativeName>
        <fullName evidence="14">UDP-N-acetylmuramoyl-L-alanine synthetase</fullName>
    </alternativeName>
</protein>
<evidence type="ECO:0000256" key="2">
    <source>
        <dbReference type="ARBA" id="ARBA00004752"/>
    </source>
</evidence>
<keyword evidence="4 14" id="KW-0963">Cytoplasm</keyword>
<dbReference type="InterPro" id="IPR000713">
    <property type="entry name" value="Mur_ligase_N"/>
</dbReference>
<evidence type="ECO:0000256" key="11">
    <source>
        <dbReference type="ARBA" id="ARBA00023306"/>
    </source>
</evidence>
<dbReference type="Gene3D" id="3.40.50.720">
    <property type="entry name" value="NAD(P)-binding Rossmann-like Domain"/>
    <property type="match status" value="1"/>
</dbReference>
<dbReference type="GO" id="GO:0008763">
    <property type="term" value="F:UDP-N-acetylmuramate-L-alanine ligase activity"/>
    <property type="evidence" value="ECO:0007669"/>
    <property type="project" value="UniProtKB-UniRule"/>
</dbReference>
<feature type="domain" description="Mur ligase C-terminal" evidence="16">
    <location>
        <begin position="316"/>
        <end position="445"/>
    </location>
</feature>
<keyword evidence="7 14" id="KW-0547">Nucleotide-binding</keyword>
<evidence type="ECO:0000313" key="19">
    <source>
        <dbReference type="Proteomes" id="UP000671913"/>
    </source>
</evidence>
<dbReference type="Gene3D" id="3.90.190.20">
    <property type="entry name" value="Mur ligase, C-terminal domain"/>
    <property type="match status" value="1"/>
</dbReference>
<feature type="domain" description="Mur ligase central" evidence="17">
    <location>
        <begin position="114"/>
        <end position="294"/>
    </location>
</feature>
<keyword evidence="11 14" id="KW-0131">Cell cycle</keyword>
<evidence type="ECO:0000313" key="18">
    <source>
        <dbReference type="EMBL" id="QSZ27464.1"/>
    </source>
</evidence>
<reference evidence="18" key="1">
    <citation type="submission" date="2020-08" db="EMBL/GenBank/DDBJ databases">
        <title>Genomic insights into the carbon and energy metabolism of the first obligate autotrophic acetogenic bacterium Aceticella autotrophica gen. nov., sp. nov.</title>
        <authorList>
            <person name="Toshchakov S.V."/>
            <person name="Elcheninov A.G."/>
            <person name="Kublanov I.V."/>
            <person name="Frolov E.N."/>
            <person name="Lebedinsky A.V."/>
        </authorList>
    </citation>
    <scope>NUCLEOTIDE SEQUENCE</scope>
    <source>
        <strain evidence="18">3443-3Ac</strain>
    </source>
</reference>
<evidence type="ECO:0000259" key="15">
    <source>
        <dbReference type="Pfam" id="PF01225"/>
    </source>
</evidence>
<sequence length="464" mass="51368">MDINIEDFKRVHFIGIGGISMSGLAHILINAGHTVTGSDLKDSHIIKKLKTEGAVINIPHEAKNVDGANLVVYTAAVKQDNPEIIRAKELAIPLIDRATLLGQIMKKFKYGVAVAGSHGKTTATSLVSILLKEMNYDPTVLIGGEVDILGGNVRVGNSDYFITEACEYTDSFLKFYPYIAVILNVDSDHLDYFKNIENIKQSFTQFANLVPDNGFVVACGDDKNTMNVLQHINRNIITFGIENRCDWNAKDISFNKKGCPSFNAFYKGKNMGRYELSIVGKHNIYNALASLAVCNLLCADMSKTSEFIKKFKGTHRRFEEKGKINGITVIDDYAHHPTEIKATLLSAKNYPHERLICVFQPHTYSRTKSLLNGFAESFDDADIIIITDIYAAREKDTGLVNSKDLSELIAKRGKNVIYIESFTDIVNYLRNTAIPGDVIMTIGAGNIYEVGDMYLNLSKAVVGA</sequence>
<dbReference type="InterPro" id="IPR004101">
    <property type="entry name" value="Mur_ligase_C"/>
</dbReference>
<dbReference type="Pfam" id="PF02875">
    <property type="entry name" value="Mur_ligase_C"/>
    <property type="match status" value="1"/>
</dbReference>
<dbReference type="InterPro" id="IPR005758">
    <property type="entry name" value="UDP-N-AcMur_Ala_ligase_MurC"/>
</dbReference>
<keyword evidence="9 14" id="KW-0133">Cell shape</keyword>
<comment type="subcellular location">
    <subcellularLocation>
        <location evidence="1 14">Cytoplasm</location>
    </subcellularLocation>
</comment>
<dbReference type="InterPro" id="IPR036615">
    <property type="entry name" value="Mur_ligase_C_dom_sf"/>
</dbReference>
<gene>
    <name evidence="14" type="primary">murC</name>
    <name evidence="18" type="ORF">ACETAC_00585</name>
</gene>
<dbReference type="GO" id="GO:0008360">
    <property type="term" value="P:regulation of cell shape"/>
    <property type="evidence" value="ECO:0007669"/>
    <property type="project" value="UniProtKB-KW"/>
</dbReference>
<dbReference type="PANTHER" id="PTHR43445:SF3">
    <property type="entry name" value="UDP-N-ACETYLMURAMATE--L-ALANINE LIGASE"/>
    <property type="match status" value="1"/>
</dbReference>
<evidence type="ECO:0000256" key="10">
    <source>
        <dbReference type="ARBA" id="ARBA00022984"/>
    </source>
</evidence>
<dbReference type="EC" id="6.3.2.8" evidence="3 14"/>
<evidence type="ECO:0000256" key="5">
    <source>
        <dbReference type="ARBA" id="ARBA00022598"/>
    </source>
</evidence>
<dbReference type="SUPFAM" id="SSF53244">
    <property type="entry name" value="MurD-like peptide ligases, peptide-binding domain"/>
    <property type="match status" value="1"/>
</dbReference>
<evidence type="ECO:0000259" key="17">
    <source>
        <dbReference type="Pfam" id="PF08245"/>
    </source>
</evidence>
<dbReference type="Pfam" id="PF08245">
    <property type="entry name" value="Mur_ligase_M"/>
    <property type="match status" value="1"/>
</dbReference>
<keyword evidence="5 14" id="KW-0436">Ligase</keyword>
<evidence type="ECO:0000256" key="1">
    <source>
        <dbReference type="ARBA" id="ARBA00004496"/>
    </source>
</evidence>
<evidence type="ECO:0000256" key="7">
    <source>
        <dbReference type="ARBA" id="ARBA00022741"/>
    </source>
</evidence>
<keyword evidence="19" id="KW-1185">Reference proteome</keyword>
<comment type="catalytic activity">
    <reaction evidence="13 14">
        <text>UDP-N-acetyl-alpha-D-muramate + L-alanine + ATP = UDP-N-acetyl-alpha-D-muramoyl-L-alanine + ADP + phosphate + H(+)</text>
        <dbReference type="Rhea" id="RHEA:23372"/>
        <dbReference type="ChEBI" id="CHEBI:15378"/>
        <dbReference type="ChEBI" id="CHEBI:30616"/>
        <dbReference type="ChEBI" id="CHEBI:43474"/>
        <dbReference type="ChEBI" id="CHEBI:57972"/>
        <dbReference type="ChEBI" id="CHEBI:70757"/>
        <dbReference type="ChEBI" id="CHEBI:83898"/>
        <dbReference type="ChEBI" id="CHEBI:456216"/>
        <dbReference type="EC" id="6.3.2.8"/>
    </reaction>
</comment>